<name>A0A1W1E280_9ZZZZ</name>
<dbReference type="AlphaFoldDB" id="A0A1W1E280"/>
<organism evidence="1">
    <name type="scientific">hydrothermal vent metagenome</name>
    <dbReference type="NCBI Taxonomy" id="652676"/>
    <lineage>
        <taxon>unclassified sequences</taxon>
        <taxon>metagenomes</taxon>
        <taxon>ecological metagenomes</taxon>
    </lineage>
</organism>
<evidence type="ECO:0000313" key="1">
    <source>
        <dbReference type="EMBL" id="SFV87978.1"/>
    </source>
</evidence>
<proteinExistence type="predicted"/>
<sequence length="78" mass="8943">MRQLKGAQCVLEYCQSIGDKFYNNDSFLEGRHSYFVSIAKIGANKKGKRTPAKNNTPDEFRKISSPHNLQFQDLCCKK</sequence>
<accession>A0A1W1E280</accession>
<reference evidence="1" key="1">
    <citation type="submission" date="2016-10" db="EMBL/GenBank/DDBJ databases">
        <authorList>
            <person name="de Groot N.N."/>
        </authorList>
    </citation>
    <scope>NUCLEOTIDE SEQUENCE</scope>
</reference>
<dbReference type="EMBL" id="FPHZ01000121">
    <property type="protein sequence ID" value="SFV87978.1"/>
    <property type="molecule type" value="Genomic_DNA"/>
</dbReference>
<protein>
    <submittedName>
        <fullName evidence="1">Uncharacterized protein</fullName>
    </submittedName>
</protein>
<gene>
    <name evidence="1" type="ORF">MNB_SUP05-SYMBIONT-5-128</name>
</gene>